<dbReference type="EMBL" id="BSNJ01000001">
    <property type="protein sequence ID" value="GLQ19807.1"/>
    <property type="molecule type" value="Genomic_DNA"/>
</dbReference>
<gene>
    <name evidence="1" type="ORF">GCM10007854_07620</name>
</gene>
<protein>
    <recommendedName>
        <fullName evidence="3">Transcriptional regulator</fullName>
    </recommendedName>
</protein>
<comment type="caution">
    <text evidence="1">The sequence shown here is derived from an EMBL/GenBank/DDBJ whole genome shotgun (WGS) entry which is preliminary data.</text>
</comment>
<reference evidence="1" key="1">
    <citation type="journal article" date="2014" name="Int. J. Syst. Evol. Microbiol.">
        <title>Complete genome of a new Firmicutes species belonging to the dominant human colonic microbiota ('Ruminococcus bicirculans') reveals two chromosomes and a selective capacity to utilize plant glucans.</title>
        <authorList>
            <consortium name="NISC Comparative Sequencing Program"/>
            <person name="Wegmann U."/>
            <person name="Louis P."/>
            <person name="Goesmann A."/>
            <person name="Henrissat B."/>
            <person name="Duncan S.H."/>
            <person name="Flint H.J."/>
        </authorList>
    </citation>
    <scope>NUCLEOTIDE SEQUENCE</scope>
    <source>
        <strain evidence="1">NBRC 108216</strain>
    </source>
</reference>
<dbReference type="Proteomes" id="UP001161390">
    <property type="component" value="Unassembled WGS sequence"/>
</dbReference>
<name>A0ABQ5V0P4_9PROT</name>
<proteinExistence type="predicted"/>
<evidence type="ECO:0008006" key="3">
    <source>
        <dbReference type="Google" id="ProtNLM"/>
    </source>
</evidence>
<sequence length="100" mass="11154">MSNPDKALIRLIARAALLREQLETGEISSLAEFAEVQGLDPSNMNKLVPLGYLAPRFVNDVLEGRQPEHMSSRCLQRLTDLPLEWDAQRNHLGMHSSSSA</sequence>
<evidence type="ECO:0000313" key="1">
    <source>
        <dbReference type="EMBL" id="GLQ19807.1"/>
    </source>
</evidence>
<organism evidence="1 2">
    <name type="scientific">Algimonas porphyrae</name>
    <dbReference type="NCBI Taxonomy" id="1128113"/>
    <lineage>
        <taxon>Bacteria</taxon>
        <taxon>Pseudomonadati</taxon>
        <taxon>Pseudomonadota</taxon>
        <taxon>Alphaproteobacteria</taxon>
        <taxon>Maricaulales</taxon>
        <taxon>Robiginitomaculaceae</taxon>
        <taxon>Algimonas</taxon>
    </lineage>
</organism>
<evidence type="ECO:0000313" key="2">
    <source>
        <dbReference type="Proteomes" id="UP001161390"/>
    </source>
</evidence>
<keyword evidence="2" id="KW-1185">Reference proteome</keyword>
<accession>A0ABQ5V0P4</accession>
<reference evidence="1" key="2">
    <citation type="submission" date="2023-01" db="EMBL/GenBank/DDBJ databases">
        <title>Draft genome sequence of Algimonas porphyrae strain NBRC 108216.</title>
        <authorList>
            <person name="Sun Q."/>
            <person name="Mori K."/>
        </authorList>
    </citation>
    <scope>NUCLEOTIDE SEQUENCE</scope>
    <source>
        <strain evidence="1">NBRC 108216</strain>
    </source>
</reference>